<evidence type="ECO:0000313" key="7">
    <source>
        <dbReference type="Proteomes" id="UP000030106"/>
    </source>
</evidence>
<dbReference type="SUPFAM" id="SSF54621">
    <property type="entry name" value="Heme-binding protein A (HasA)"/>
    <property type="match status" value="1"/>
</dbReference>
<dbReference type="Gene3D" id="2.40.170.20">
    <property type="entry name" value="TonB-dependent receptor, beta-barrel domain"/>
    <property type="match status" value="1"/>
</dbReference>
<dbReference type="SUPFAM" id="SSF56935">
    <property type="entry name" value="Porins"/>
    <property type="match status" value="1"/>
</dbReference>
<dbReference type="AlphaFoldDB" id="A0A0A2VNA9"/>
<dbReference type="InterPro" id="IPR010495">
    <property type="entry name" value="HasA_haem-bd"/>
</dbReference>
<evidence type="ECO:0000313" key="6">
    <source>
        <dbReference type="EMBL" id="KGQ02329.1"/>
    </source>
</evidence>
<dbReference type="InterPro" id="IPR036912">
    <property type="entry name" value="HasA_haem-bd_sf"/>
</dbReference>
<evidence type="ECO:0000256" key="2">
    <source>
        <dbReference type="ARBA" id="ARBA00022448"/>
    </source>
</evidence>
<dbReference type="Proteomes" id="UP000030106">
    <property type="component" value="Unassembled WGS sequence"/>
</dbReference>
<dbReference type="EMBL" id="ANFO01001639">
    <property type="protein sequence ID" value="KGQ02329.1"/>
    <property type="molecule type" value="Genomic_DNA"/>
</dbReference>
<dbReference type="HOGENOM" id="CLU_1061688_0_0_1"/>
<proteinExistence type="predicted"/>
<name>A0A0A2VNA9_BEABA</name>
<dbReference type="InterPro" id="IPR036942">
    <property type="entry name" value="Beta-barrel_TonB_sf"/>
</dbReference>
<dbReference type="Gene3D" id="3.30.1500.10">
    <property type="entry name" value="Haem-binding HasA"/>
    <property type="match status" value="1"/>
</dbReference>
<keyword evidence="5" id="KW-0998">Cell outer membrane</keyword>
<protein>
    <submittedName>
        <fullName evidence="6">Uncharacterized protein</fullName>
    </submittedName>
</protein>
<evidence type="ECO:0000256" key="3">
    <source>
        <dbReference type="ARBA" id="ARBA00022692"/>
    </source>
</evidence>
<reference evidence="6 7" key="1">
    <citation type="submission" date="2012-10" db="EMBL/GenBank/DDBJ databases">
        <title>Genome sequencing and analysis of entomopathogenic fungi Beauveria bassiana D1-5.</title>
        <authorList>
            <person name="Li Q."/>
            <person name="Wang L."/>
            <person name="Zhang Z."/>
            <person name="Wang Q."/>
            <person name="Ren J."/>
            <person name="Wang M."/>
            <person name="Xu W."/>
            <person name="Wang J."/>
            <person name="Lu Y."/>
            <person name="Du Q."/>
            <person name="Sun Z."/>
        </authorList>
    </citation>
    <scope>NUCLEOTIDE SEQUENCE [LARGE SCALE GENOMIC DNA]</scope>
    <source>
        <strain evidence="6 7">D1-5</strain>
    </source>
</reference>
<organism evidence="6 7">
    <name type="scientific">Beauveria bassiana D1-5</name>
    <dbReference type="NCBI Taxonomy" id="1245745"/>
    <lineage>
        <taxon>Eukaryota</taxon>
        <taxon>Fungi</taxon>
        <taxon>Dikarya</taxon>
        <taxon>Ascomycota</taxon>
        <taxon>Pezizomycotina</taxon>
        <taxon>Sordariomycetes</taxon>
        <taxon>Hypocreomycetidae</taxon>
        <taxon>Hypocreales</taxon>
        <taxon>Cordycipitaceae</taxon>
        <taxon>Beauveria</taxon>
    </lineage>
</organism>
<gene>
    <name evidence="6" type="ORF">BBAD15_g12462</name>
</gene>
<keyword evidence="2" id="KW-0813">Transport</keyword>
<keyword evidence="4" id="KW-0472">Membrane</keyword>
<accession>A0A0A2VNA9</accession>
<dbReference type="PROSITE" id="PS52016">
    <property type="entry name" value="TONB_DEPENDENT_REC_3"/>
    <property type="match status" value="1"/>
</dbReference>
<evidence type="ECO:0000256" key="1">
    <source>
        <dbReference type="ARBA" id="ARBA00004571"/>
    </source>
</evidence>
<comment type="subcellular location">
    <subcellularLocation>
        <location evidence="1">Cell outer membrane</location>
        <topology evidence="1">Multi-pass membrane protein</topology>
    </subcellularLocation>
</comment>
<evidence type="ECO:0000256" key="5">
    <source>
        <dbReference type="ARBA" id="ARBA00023237"/>
    </source>
</evidence>
<sequence length="262" mass="28077">MLLVGIRLLERKLDTGVRLNYSGDGWYNRDAGGSQVWFKYTTWDWYASYQANDNVKLMASVENLTNRMYVDGYSDAMARTFAPGRSVALGMENEGVAGEHTSVPNKGGFFGGNAFNGTDYGYVSKTVAHYAFVASGELHYFFPPYSGHVGDGPTAHTVWGSLDSITLGGGVDGAGHVVDPLITFTFDQPIQGDVADGRANLVHDIVWGLMNGSVVGTPDKISHITNGGLVDALEQNGMDMHASIADLIGHNFATETDLALAA</sequence>
<keyword evidence="3" id="KW-0812">Transmembrane</keyword>
<evidence type="ECO:0000256" key="4">
    <source>
        <dbReference type="ARBA" id="ARBA00023136"/>
    </source>
</evidence>
<dbReference type="InterPro" id="IPR039426">
    <property type="entry name" value="TonB-dep_rcpt-like"/>
</dbReference>
<dbReference type="Pfam" id="PF06438">
    <property type="entry name" value="HasA"/>
    <property type="match status" value="1"/>
</dbReference>
<comment type="caution">
    <text evidence="6">The sequence shown here is derived from an EMBL/GenBank/DDBJ whole genome shotgun (WGS) entry which is preliminary data.</text>
</comment>